<keyword evidence="1 4" id="KW-0560">Oxidoreductase</keyword>
<comment type="catalytic activity">
    <reaction evidence="3 4">
        <text>[thioredoxin]-disulfide + L-methionine + H2O = L-methionine (S)-S-oxide + [thioredoxin]-dithiol</text>
        <dbReference type="Rhea" id="RHEA:19993"/>
        <dbReference type="Rhea" id="RHEA-COMP:10698"/>
        <dbReference type="Rhea" id="RHEA-COMP:10700"/>
        <dbReference type="ChEBI" id="CHEBI:15377"/>
        <dbReference type="ChEBI" id="CHEBI:29950"/>
        <dbReference type="ChEBI" id="CHEBI:50058"/>
        <dbReference type="ChEBI" id="CHEBI:57844"/>
        <dbReference type="ChEBI" id="CHEBI:58772"/>
        <dbReference type="EC" id="1.8.4.11"/>
    </reaction>
</comment>
<dbReference type="EMBL" id="JBHMEA010000051">
    <property type="protein sequence ID" value="MFB9233764.1"/>
    <property type="molecule type" value="Genomic_DNA"/>
</dbReference>
<feature type="active site" evidence="4">
    <location>
        <position position="42"/>
    </location>
</feature>
<dbReference type="SUPFAM" id="SSF55068">
    <property type="entry name" value="Peptide methionine sulfoxide reductase"/>
    <property type="match status" value="1"/>
</dbReference>
<evidence type="ECO:0000256" key="3">
    <source>
        <dbReference type="ARBA" id="ARBA00048782"/>
    </source>
</evidence>
<evidence type="ECO:0000256" key="2">
    <source>
        <dbReference type="ARBA" id="ARBA00047806"/>
    </source>
</evidence>
<accession>A0ABV5JJY4</accession>
<name>A0ABV5JJY4_9RHOB</name>
<keyword evidence="7" id="KW-1185">Reference proteome</keyword>
<dbReference type="GO" id="GO:0008113">
    <property type="term" value="F:peptide-methionine (S)-S-oxide reductase activity"/>
    <property type="evidence" value="ECO:0007669"/>
    <property type="project" value="UniProtKB-EC"/>
</dbReference>
<dbReference type="NCBIfam" id="TIGR00401">
    <property type="entry name" value="msrA"/>
    <property type="match status" value="1"/>
</dbReference>
<evidence type="ECO:0000313" key="6">
    <source>
        <dbReference type="EMBL" id="MFB9233764.1"/>
    </source>
</evidence>
<comment type="catalytic activity">
    <reaction evidence="2 4">
        <text>L-methionyl-[protein] + [thioredoxin]-disulfide + H2O = L-methionyl-(S)-S-oxide-[protein] + [thioredoxin]-dithiol</text>
        <dbReference type="Rhea" id="RHEA:14217"/>
        <dbReference type="Rhea" id="RHEA-COMP:10698"/>
        <dbReference type="Rhea" id="RHEA-COMP:10700"/>
        <dbReference type="Rhea" id="RHEA-COMP:12313"/>
        <dbReference type="Rhea" id="RHEA-COMP:12315"/>
        <dbReference type="ChEBI" id="CHEBI:15377"/>
        <dbReference type="ChEBI" id="CHEBI:16044"/>
        <dbReference type="ChEBI" id="CHEBI:29950"/>
        <dbReference type="ChEBI" id="CHEBI:44120"/>
        <dbReference type="ChEBI" id="CHEBI:50058"/>
        <dbReference type="EC" id="1.8.4.11"/>
    </reaction>
</comment>
<proteinExistence type="inferred from homology"/>
<reference evidence="6 7" key="1">
    <citation type="submission" date="2024-09" db="EMBL/GenBank/DDBJ databases">
        <authorList>
            <person name="Sun Q."/>
            <person name="Mori K."/>
        </authorList>
    </citation>
    <scope>NUCLEOTIDE SEQUENCE [LARGE SCALE GENOMIC DNA]</scope>
    <source>
        <strain evidence="6 7">CECT 8726</strain>
    </source>
</reference>
<dbReference type="PANTHER" id="PTHR43774:SF1">
    <property type="entry name" value="PEPTIDE METHIONINE SULFOXIDE REDUCTASE MSRA 2"/>
    <property type="match status" value="1"/>
</dbReference>
<dbReference type="HAMAP" id="MF_01401">
    <property type="entry name" value="MsrA"/>
    <property type="match status" value="1"/>
</dbReference>
<dbReference type="Proteomes" id="UP001589683">
    <property type="component" value="Unassembled WGS sequence"/>
</dbReference>
<evidence type="ECO:0000256" key="1">
    <source>
        <dbReference type="ARBA" id="ARBA00023002"/>
    </source>
</evidence>
<comment type="caution">
    <text evidence="6">The sequence shown here is derived from an EMBL/GenBank/DDBJ whole genome shotgun (WGS) entry which is preliminary data.</text>
</comment>
<gene>
    <name evidence="4 6" type="primary">msrA</name>
    <name evidence="6" type="ORF">ACFFUT_18375</name>
</gene>
<dbReference type="Pfam" id="PF01625">
    <property type="entry name" value="PMSR"/>
    <property type="match status" value="1"/>
</dbReference>
<protein>
    <recommendedName>
        <fullName evidence="4">Peptide methionine sulfoxide reductase MsrA</fullName>
        <shortName evidence="4">Protein-methionine-S-oxide reductase</shortName>
        <ecNumber evidence="4">1.8.4.11</ecNumber>
    </recommendedName>
    <alternativeName>
        <fullName evidence="4">Peptide-methionine (S)-S-oxide reductase</fullName>
        <shortName evidence="4">Peptide Met(O) reductase</shortName>
    </alternativeName>
</protein>
<evidence type="ECO:0000259" key="5">
    <source>
        <dbReference type="Pfam" id="PF01625"/>
    </source>
</evidence>
<evidence type="ECO:0000256" key="4">
    <source>
        <dbReference type="HAMAP-Rule" id="MF_01401"/>
    </source>
</evidence>
<dbReference type="InterPro" id="IPR036509">
    <property type="entry name" value="Met_Sox_Rdtase_MsrA_sf"/>
</dbReference>
<comment type="function">
    <text evidence="4">Has an important function as a repair enzyme for proteins that have been inactivated by oxidation. Catalyzes the reversible oxidation-reduction of methionine sulfoxide in proteins to methionine.</text>
</comment>
<dbReference type="RefSeq" id="WP_213889643.1">
    <property type="nucleotide sequence ID" value="NZ_JAGFNU010000007.1"/>
</dbReference>
<dbReference type="InterPro" id="IPR002569">
    <property type="entry name" value="Met_Sox_Rdtase_MsrA_dom"/>
</dbReference>
<organism evidence="6 7">
    <name type="scientific">Pseudohalocynthiibacter aestuariivivens</name>
    <dbReference type="NCBI Taxonomy" id="1591409"/>
    <lineage>
        <taxon>Bacteria</taxon>
        <taxon>Pseudomonadati</taxon>
        <taxon>Pseudomonadota</taxon>
        <taxon>Alphaproteobacteria</taxon>
        <taxon>Rhodobacterales</taxon>
        <taxon>Paracoccaceae</taxon>
        <taxon>Pseudohalocynthiibacter</taxon>
    </lineage>
</organism>
<sequence length="222" mass="24457">MSQTVPQFKIVVLAVVMLFAVVLDCSRANAGSRETAIFAGGCFWCVESDFESVSGVTRAVSGFIGGTSANPTYRQVSNGGTGHLEAVAITFDPERITYPQLVHLFFRSIDPTDAGGQFCDRGDSYRTAIFYTSEAQRQAAEAGKAEARRALGQRIVTPILPASRFYPADESHQNYYRGRNRIITRWGVKRQSDAYEAYRQACGRDSRVKELWGAAAPFASHH</sequence>
<dbReference type="PANTHER" id="PTHR43774">
    <property type="entry name" value="PEPTIDE METHIONINE SULFOXIDE REDUCTASE"/>
    <property type="match status" value="1"/>
</dbReference>
<feature type="domain" description="Peptide methionine sulphoxide reductase MsrA" evidence="5">
    <location>
        <begin position="35"/>
        <end position="178"/>
    </location>
</feature>
<comment type="similarity">
    <text evidence="4">Belongs to the MsrA Met sulfoxide reductase family.</text>
</comment>
<dbReference type="Gene3D" id="3.30.1060.10">
    <property type="entry name" value="Peptide methionine sulphoxide reductase MsrA"/>
    <property type="match status" value="1"/>
</dbReference>
<dbReference type="EC" id="1.8.4.11" evidence="4"/>
<evidence type="ECO:0000313" key="7">
    <source>
        <dbReference type="Proteomes" id="UP001589683"/>
    </source>
</evidence>